<sequence length="113" mass="12151">MMGMTPEDWFSMFLIGAPCSRMLVSSNATPPPRLDSCSAELIDRPIDSMLSSTRSKKQLTGSPRCFLPEFKNVGVAGWKRPSMISSTSSSASAVSPAANVSATMTTRSSKRSR</sequence>
<dbReference type="Proteomes" id="UP000039217">
    <property type="component" value="Unassembled WGS sequence"/>
</dbReference>
<gene>
    <name evidence="2" type="ORF">ERS007661_00444</name>
</gene>
<dbReference type="AlphaFoldDB" id="A0A655CVL7"/>
<name>A0A655CVL7_MYCTX</name>
<evidence type="ECO:0000313" key="2">
    <source>
        <dbReference type="EMBL" id="CNU30353.1"/>
    </source>
</evidence>
<reference evidence="2 3" key="1">
    <citation type="submission" date="2015-03" db="EMBL/GenBank/DDBJ databases">
        <authorList>
            <consortium name="Pathogen Informatics"/>
        </authorList>
    </citation>
    <scope>NUCLEOTIDE SEQUENCE [LARGE SCALE GENOMIC DNA]</scope>
    <source>
        <strain evidence="2 3">D00501624</strain>
    </source>
</reference>
<protein>
    <submittedName>
        <fullName evidence="2">Uncharacterized protein</fullName>
    </submittedName>
</protein>
<evidence type="ECO:0000313" key="3">
    <source>
        <dbReference type="Proteomes" id="UP000039217"/>
    </source>
</evidence>
<evidence type="ECO:0000256" key="1">
    <source>
        <dbReference type="SAM" id="MobiDB-lite"/>
    </source>
</evidence>
<organism evidence="2 3">
    <name type="scientific">Mycobacterium tuberculosis</name>
    <dbReference type="NCBI Taxonomy" id="1773"/>
    <lineage>
        <taxon>Bacteria</taxon>
        <taxon>Bacillati</taxon>
        <taxon>Actinomycetota</taxon>
        <taxon>Actinomycetes</taxon>
        <taxon>Mycobacteriales</taxon>
        <taxon>Mycobacteriaceae</taxon>
        <taxon>Mycobacterium</taxon>
        <taxon>Mycobacterium tuberculosis complex</taxon>
    </lineage>
</organism>
<feature type="region of interest" description="Disordered" evidence="1">
    <location>
        <begin position="84"/>
        <end position="113"/>
    </location>
</feature>
<dbReference type="EMBL" id="CQQC01000087">
    <property type="protein sequence ID" value="CNU30353.1"/>
    <property type="molecule type" value="Genomic_DNA"/>
</dbReference>
<accession>A0A655CVL7</accession>
<feature type="compositionally biased region" description="Low complexity" evidence="1">
    <location>
        <begin position="85"/>
        <end position="103"/>
    </location>
</feature>
<proteinExistence type="predicted"/>